<protein>
    <submittedName>
        <fullName evidence="2">Uncharacterized protein</fullName>
    </submittedName>
</protein>
<evidence type="ECO:0000256" key="1">
    <source>
        <dbReference type="SAM" id="MobiDB-lite"/>
    </source>
</evidence>
<dbReference type="Proteomes" id="UP000663880">
    <property type="component" value="Unassembled WGS sequence"/>
</dbReference>
<name>A0A821KWF9_9NEOP</name>
<feature type="compositionally biased region" description="Basic and acidic residues" evidence="1">
    <location>
        <begin position="63"/>
        <end position="80"/>
    </location>
</feature>
<gene>
    <name evidence="2" type="ORF">PMACD_LOCUS123</name>
</gene>
<organism evidence="2 3">
    <name type="scientific">Pieris macdunnoughi</name>
    <dbReference type="NCBI Taxonomy" id="345717"/>
    <lineage>
        <taxon>Eukaryota</taxon>
        <taxon>Metazoa</taxon>
        <taxon>Ecdysozoa</taxon>
        <taxon>Arthropoda</taxon>
        <taxon>Hexapoda</taxon>
        <taxon>Insecta</taxon>
        <taxon>Pterygota</taxon>
        <taxon>Neoptera</taxon>
        <taxon>Endopterygota</taxon>
        <taxon>Lepidoptera</taxon>
        <taxon>Glossata</taxon>
        <taxon>Ditrysia</taxon>
        <taxon>Papilionoidea</taxon>
        <taxon>Pieridae</taxon>
        <taxon>Pierinae</taxon>
        <taxon>Pieris</taxon>
    </lineage>
</organism>
<dbReference type="EMBL" id="CAJOBZ010000001">
    <property type="protein sequence ID" value="CAF4742581.1"/>
    <property type="molecule type" value="Genomic_DNA"/>
</dbReference>
<reference evidence="2" key="1">
    <citation type="submission" date="2021-02" db="EMBL/GenBank/DDBJ databases">
        <authorList>
            <person name="Steward A R."/>
        </authorList>
    </citation>
    <scope>NUCLEOTIDE SEQUENCE</scope>
</reference>
<evidence type="ECO:0000313" key="3">
    <source>
        <dbReference type="Proteomes" id="UP000663880"/>
    </source>
</evidence>
<comment type="caution">
    <text evidence="2">The sequence shown here is derived from an EMBL/GenBank/DDBJ whole genome shotgun (WGS) entry which is preliminary data.</text>
</comment>
<proteinExistence type="predicted"/>
<accession>A0A821KWF9</accession>
<keyword evidence="3" id="KW-1185">Reference proteome</keyword>
<evidence type="ECO:0000313" key="2">
    <source>
        <dbReference type="EMBL" id="CAF4742581.1"/>
    </source>
</evidence>
<feature type="region of interest" description="Disordered" evidence="1">
    <location>
        <begin position="56"/>
        <end position="98"/>
    </location>
</feature>
<dbReference type="AlphaFoldDB" id="A0A821KWF9"/>
<sequence length="135" mass="15212">MFLTLDYLNIVPKRDKQKYVVSENLLLKNQIVSHVRESTARDLKPNVRSALLKIGPETQNHARARESSAVHSQRFAENRARNSRARASESSAVHSQRLAENRVRNSQCVYGNLAPYIRSASLITGPESQSTRKGI</sequence>